<dbReference type="InterPro" id="IPR000086">
    <property type="entry name" value="NUDIX_hydrolase_dom"/>
</dbReference>
<evidence type="ECO:0000313" key="3">
    <source>
        <dbReference type="Proteomes" id="UP001230807"/>
    </source>
</evidence>
<dbReference type="EMBL" id="JASWER010000010">
    <property type="protein sequence ID" value="MDL5377668.1"/>
    <property type="molecule type" value="Genomic_DNA"/>
</dbReference>
<sequence>MIEFITIVDHRRKKIGLKSRADVHRDGDWHETFHCWMMDHDRLLLQLRSDTKADFPALFDITAAGHLTAGETVRDGVREIQEELGLELTFDQLTPLGVFEDVIETDTFLDREFAHTYVYAYDGEAFTLDEAEVADVVSVEITALHELIGGTQSEVETTSAISGNTRVVTKRDLVPHPTNYWEQVLAGVKAAQEERHD</sequence>
<reference evidence="2 3" key="1">
    <citation type="submission" date="2023-06" db="EMBL/GenBank/DDBJ databases">
        <title>Influencing factors and mechanism of Cr(VI) reduction by facultative anaerobic Exiguobacterium sp. PY14.</title>
        <authorList>
            <person name="Zou L."/>
        </authorList>
    </citation>
    <scope>NUCLEOTIDE SEQUENCE [LARGE SCALE GENOMIC DNA]</scope>
    <source>
        <strain evidence="2 3">PY14</strain>
    </source>
</reference>
<gene>
    <name evidence="2" type="ORF">QR695_11730</name>
</gene>
<proteinExistence type="predicted"/>
<keyword evidence="3" id="KW-1185">Reference proteome</keyword>
<name>A0ABT7MR45_9BACL</name>
<feature type="domain" description="Nudix hydrolase" evidence="1">
    <location>
        <begin position="28"/>
        <end position="174"/>
    </location>
</feature>
<dbReference type="Proteomes" id="UP001230807">
    <property type="component" value="Unassembled WGS sequence"/>
</dbReference>
<evidence type="ECO:0000313" key="2">
    <source>
        <dbReference type="EMBL" id="MDL5377668.1"/>
    </source>
</evidence>
<dbReference type="PANTHER" id="PTHR10885">
    <property type="entry name" value="ISOPENTENYL-DIPHOSPHATE DELTA-ISOMERASE"/>
    <property type="match status" value="1"/>
</dbReference>
<dbReference type="CDD" id="cd04692">
    <property type="entry name" value="NUDIX_Hydrolase"/>
    <property type="match status" value="1"/>
</dbReference>
<evidence type="ECO:0000259" key="1">
    <source>
        <dbReference type="PROSITE" id="PS51462"/>
    </source>
</evidence>
<dbReference type="PROSITE" id="PS51462">
    <property type="entry name" value="NUDIX"/>
    <property type="match status" value="1"/>
</dbReference>
<organism evidence="2 3">
    <name type="scientific">Exiguobacterium mexicanum</name>
    <dbReference type="NCBI Taxonomy" id="340146"/>
    <lineage>
        <taxon>Bacteria</taxon>
        <taxon>Bacillati</taxon>
        <taxon>Bacillota</taxon>
        <taxon>Bacilli</taxon>
        <taxon>Bacillales</taxon>
        <taxon>Bacillales Family XII. Incertae Sedis</taxon>
        <taxon>Exiguobacterium</taxon>
    </lineage>
</organism>
<protein>
    <submittedName>
        <fullName evidence="2">NUDIX domain-containing protein</fullName>
    </submittedName>
</protein>
<dbReference type="RefSeq" id="WP_214718933.1">
    <property type="nucleotide sequence ID" value="NZ_CP183077.1"/>
</dbReference>
<dbReference type="Gene3D" id="3.90.79.10">
    <property type="entry name" value="Nucleoside Triphosphate Pyrophosphohydrolase"/>
    <property type="match status" value="1"/>
</dbReference>
<accession>A0ABT7MR45</accession>
<comment type="caution">
    <text evidence="2">The sequence shown here is derived from an EMBL/GenBank/DDBJ whole genome shotgun (WGS) entry which is preliminary data.</text>
</comment>
<dbReference type="InterPro" id="IPR015797">
    <property type="entry name" value="NUDIX_hydrolase-like_dom_sf"/>
</dbReference>
<dbReference type="Pfam" id="PF00293">
    <property type="entry name" value="NUDIX"/>
    <property type="match status" value="1"/>
</dbReference>
<dbReference type="SUPFAM" id="SSF55811">
    <property type="entry name" value="Nudix"/>
    <property type="match status" value="1"/>
</dbReference>
<dbReference type="PANTHER" id="PTHR10885:SF0">
    <property type="entry name" value="ISOPENTENYL-DIPHOSPHATE DELTA-ISOMERASE"/>
    <property type="match status" value="1"/>
</dbReference>